<keyword evidence="1" id="KW-0732">Signal</keyword>
<dbReference type="Proteomes" id="UP000199520">
    <property type="component" value="Unassembled WGS sequence"/>
</dbReference>
<accession>A0A1I4N0Q4</accession>
<evidence type="ECO:0000313" key="3">
    <source>
        <dbReference type="Proteomes" id="UP000199520"/>
    </source>
</evidence>
<evidence type="ECO:0000256" key="1">
    <source>
        <dbReference type="SAM" id="SignalP"/>
    </source>
</evidence>
<keyword evidence="3" id="KW-1185">Reference proteome</keyword>
<sequence>MKKKFLIFFLLLFPVMPVYAEDVYCGEYNGKPAYVDINSIEKSSSRTGMWEITNHGIYPEYSDSYSANINADGLWYKVLFNIKTQTSYSAWILNKNKKNTGTPINTVNFDFAYQTIHVSYPEANRRSEAAARKKLEEIDRQRIEDAKRNYTTETIADEGISIPYEYQTKEQLIASLTDAITKYVQTYNAAPDPKNITNEMSAAAIKVKTICKFFTKDELIAYSGDNIELQKALLSFK</sequence>
<organism evidence="2 3">
    <name type="scientific">Pelosinus propionicus DSM 13327</name>
    <dbReference type="NCBI Taxonomy" id="1123291"/>
    <lineage>
        <taxon>Bacteria</taxon>
        <taxon>Bacillati</taxon>
        <taxon>Bacillota</taxon>
        <taxon>Negativicutes</taxon>
        <taxon>Selenomonadales</taxon>
        <taxon>Sporomusaceae</taxon>
        <taxon>Pelosinus</taxon>
    </lineage>
</organism>
<name>A0A1I4N0Q4_9FIRM</name>
<dbReference type="RefSeq" id="WP_090940778.1">
    <property type="nucleotide sequence ID" value="NZ_FOTS01000040.1"/>
</dbReference>
<protein>
    <submittedName>
        <fullName evidence="2">Uncharacterized protein</fullName>
    </submittedName>
</protein>
<reference evidence="3" key="1">
    <citation type="submission" date="2016-10" db="EMBL/GenBank/DDBJ databases">
        <authorList>
            <person name="Varghese N."/>
            <person name="Submissions S."/>
        </authorList>
    </citation>
    <scope>NUCLEOTIDE SEQUENCE [LARGE SCALE GENOMIC DNA]</scope>
    <source>
        <strain evidence="3">DSM 13327</strain>
    </source>
</reference>
<dbReference type="AlphaFoldDB" id="A0A1I4N0Q4"/>
<proteinExistence type="predicted"/>
<evidence type="ECO:0000313" key="2">
    <source>
        <dbReference type="EMBL" id="SFM09099.1"/>
    </source>
</evidence>
<feature type="signal peptide" evidence="1">
    <location>
        <begin position="1"/>
        <end position="20"/>
    </location>
</feature>
<dbReference type="EMBL" id="FOTS01000040">
    <property type="protein sequence ID" value="SFM09099.1"/>
    <property type="molecule type" value="Genomic_DNA"/>
</dbReference>
<dbReference type="OrthoDB" id="9930741at2"/>
<gene>
    <name evidence="2" type="ORF">SAMN04490355_104017</name>
</gene>
<feature type="chain" id="PRO_5011653206" evidence="1">
    <location>
        <begin position="21"/>
        <end position="237"/>
    </location>
</feature>